<reference evidence="2 3" key="1">
    <citation type="submission" date="2021-05" db="EMBL/GenBank/DDBJ databases">
        <title>Bacteria Genome sequencing.</title>
        <authorList>
            <person name="Takabe Y."/>
            <person name="Nakajima Y."/>
            <person name="Suzuki S."/>
            <person name="Shiozaki T."/>
        </authorList>
    </citation>
    <scope>NUCLEOTIDE SEQUENCE [LARGE SCALE GENOMIC DNA]</scope>
    <source>
        <strain evidence="2 3">AI_62</strain>
    </source>
</reference>
<evidence type="ECO:0000313" key="2">
    <source>
        <dbReference type="EMBL" id="GIT97034.1"/>
    </source>
</evidence>
<dbReference type="PANTHER" id="PTHR30535:SF4">
    <property type="entry name" value="HEMIN-BINDING PERIPLASMIC PROTEIN HMUT"/>
    <property type="match status" value="1"/>
</dbReference>
<gene>
    <name evidence="2" type="ORF">JANAI62_36570</name>
</gene>
<feature type="domain" description="Fe/B12 periplasmic-binding" evidence="1">
    <location>
        <begin position="41"/>
        <end position="294"/>
    </location>
</feature>
<dbReference type="EMBL" id="BPFH01000010">
    <property type="protein sequence ID" value="GIT97034.1"/>
    <property type="molecule type" value="Genomic_DNA"/>
</dbReference>
<dbReference type="PANTHER" id="PTHR30535">
    <property type="entry name" value="VITAMIN B12-BINDING PROTEIN"/>
    <property type="match status" value="1"/>
</dbReference>
<dbReference type="Proteomes" id="UP000786693">
    <property type="component" value="Unassembled WGS sequence"/>
</dbReference>
<evidence type="ECO:0000259" key="1">
    <source>
        <dbReference type="PROSITE" id="PS50983"/>
    </source>
</evidence>
<sequence>MRVHWRLRDSSTLIAGAAVAIYLLGTAAMVFAQSPAPEAARVLSIGGSVTEIVIALGQNDRLIGRDTTSTYPPEIEALPDVGYMRALSPEGVLSVVPDLIVSEDGAGPPEAIDVLQAAGIPMVTIPDGYDRAGLRAKIEAVGDALGVPDKAAALADKTLARLDTAVEGINGDPKRVLFILSTQGGRILASGTGTAADGIIRLSGATNAVAAFEGYKQMTDEAVTAADPDVILMMDRGGDHGAVDAELFAMPSLSTTQAATSGAIVRMDGLLLLGFGPRTPDAVEALAAALAEAG</sequence>
<dbReference type="CDD" id="cd01149">
    <property type="entry name" value="HutB"/>
    <property type="match status" value="1"/>
</dbReference>
<dbReference type="Gene3D" id="3.40.50.1980">
    <property type="entry name" value="Nitrogenase molybdenum iron protein domain"/>
    <property type="match status" value="2"/>
</dbReference>
<dbReference type="InterPro" id="IPR050902">
    <property type="entry name" value="ABC_Transporter_SBP"/>
</dbReference>
<dbReference type="InterPro" id="IPR002491">
    <property type="entry name" value="ABC_transptr_periplasmic_BD"/>
</dbReference>
<evidence type="ECO:0000313" key="3">
    <source>
        <dbReference type="Proteomes" id="UP000786693"/>
    </source>
</evidence>
<keyword evidence="3" id="KW-1185">Reference proteome</keyword>
<dbReference type="PROSITE" id="PS50983">
    <property type="entry name" value="FE_B12_PBP"/>
    <property type="match status" value="1"/>
</dbReference>
<comment type="caution">
    <text evidence="2">The sequence shown here is derived from an EMBL/GenBank/DDBJ whole genome shotgun (WGS) entry which is preliminary data.</text>
</comment>
<name>A0ABQ4NS14_9RHOB</name>
<dbReference type="SUPFAM" id="SSF53807">
    <property type="entry name" value="Helical backbone' metal receptor"/>
    <property type="match status" value="1"/>
</dbReference>
<dbReference type="Pfam" id="PF01497">
    <property type="entry name" value="Peripla_BP_2"/>
    <property type="match status" value="1"/>
</dbReference>
<proteinExistence type="predicted"/>
<accession>A0ABQ4NS14</accession>
<protein>
    <submittedName>
        <fullName evidence="2">Hemin ABC transporter substrate-binding protein</fullName>
    </submittedName>
</protein>
<dbReference type="RefSeq" id="WP_220750518.1">
    <property type="nucleotide sequence ID" value="NZ_BPFH01000010.1"/>
</dbReference>
<organism evidence="2 3">
    <name type="scientific">Jannaschia pagri</name>
    <dbReference type="NCBI Taxonomy" id="2829797"/>
    <lineage>
        <taxon>Bacteria</taxon>
        <taxon>Pseudomonadati</taxon>
        <taxon>Pseudomonadota</taxon>
        <taxon>Alphaproteobacteria</taxon>
        <taxon>Rhodobacterales</taxon>
        <taxon>Roseobacteraceae</taxon>
        <taxon>Jannaschia</taxon>
    </lineage>
</organism>